<evidence type="ECO:0000313" key="2">
    <source>
        <dbReference type="EMBL" id="KAF9967206.1"/>
    </source>
</evidence>
<feature type="region of interest" description="Disordered" evidence="1">
    <location>
        <begin position="457"/>
        <end position="528"/>
    </location>
</feature>
<feature type="region of interest" description="Disordered" evidence="1">
    <location>
        <begin position="231"/>
        <end position="253"/>
    </location>
</feature>
<feature type="region of interest" description="Disordered" evidence="1">
    <location>
        <begin position="591"/>
        <end position="652"/>
    </location>
</feature>
<accession>A0A9P6M683</accession>
<feature type="non-terminal residue" evidence="2">
    <location>
        <position position="785"/>
    </location>
</feature>
<feature type="compositionally biased region" description="Polar residues" evidence="1">
    <location>
        <begin position="724"/>
        <end position="736"/>
    </location>
</feature>
<keyword evidence="3" id="KW-1185">Reference proteome</keyword>
<dbReference type="AlphaFoldDB" id="A0A9P6M683"/>
<feature type="compositionally biased region" description="Polar residues" evidence="1">
    <location>
        <begin position="231"/>
        <end position="242"/>
    </location>
</feature>
<dbReference type="OrthoDB" id="2395988at2759"/>
<feature type="compositionally biased region" description="Low complexity" evidence="1">
    <location>
        <begin position="156"/>
        <end position="178"/>
    </location>
</feature>
<gene>
    <name evidence="2" type="ORF">BGZ70_010423</name>
</gene>
<feature type="compositionally biased region" description="Low complexity" evidence="1">
    <location>
        <begin position="35"/>
        <end position="48"/>
    </location>
</feature>
<feature type="compositionally biased region" description="Low complexity" evidence="1">
    <location>
        <begin position="694"/>
        <end position="717"/>
    </location>
</feature>
<feature type="region of interest" description="Disordered" evidence="1">
    <location>
        <begin position="267"/>
        <end position="324"/>
    </location>
</feature>
<evidence type="ECO:0000256" key="1">
    <source>
        <dbReference type="SAM" id="MobiDB-lite"/>
    </source>
</evidence>
<feature type="compositionally biased region" description="Low complexity" evidence="1">
    <location>
        <begin position="457"/>
        <end position="500"/>
    </location>
</feature>
<organism evidence="2 3">
    <name type="scientific">Mortierella alpina</name>
    <name type="common">Oleaginous fungus</name>
    <name type="synonym">Mortierella renispora</name>
    <dbReference type="NCBI Taxonomy" id="64518"/>
    <lineage>
        <taxon>Eukaryota</taxon>
        <taxon>Fungi</taxon>
        <taxon>Fungi incertae sedis</taxon>
        <taxon>Mucoromycota</taxon>
        <taxon>Mortierellomycotina</taxon>
        <taxon>Mortierellomycetes</taxon>
        <taxon>Mortierellales</taxon>
        <taxon>Mortierellaceae</taxon>
        <taxon>Mortierella</taxon>
    </lineage>
</organism>
<feature type="compositionally biased region" description="Low complexity" evidence="1">
    <location>
        <begin position="190"/>
        <end position="209"/>
    </location>
</feature>
<feature type="region of interest" description="Disordered" evidence="1">
    <location>
        <begin position="156"/>
        <end position="218"/>
    </location>
</feature>
<feature type="compositionally biased region" description="Low complexity" evidence="1">
    <location>
        <begin position="302"/>
        <end position="313"/>
    </location>
</feature>
<proteinExistence type="predicted"/>
<feature type="compositionally biased region" description="Basic and acidic residues" evidence="1">
    <location>
        <begin position="511"/>
        <end position="528"/>
    </location>
</feature>
<evidence type="ECO:0000313" key="3">
    <source>
        <dbReference type="Proteomes" id="UP000738359"/>
    </source>
</evidence>
<feature type="region of interest" description="Disordered" evidence="1">
    <location>
        <begin position="692"/>
        <end position="736"/>
    </location>
</feature>
<reference evidence="2" key="1">
    <citation type="journal article" date="2020" name="Fungal Divers.">
        <title>Resolving the Mortierellaceae phylogeny through synthesis of multi-gene phylogenetics and phylogenomics.</title>
        <authorList>
            <person name="Vandepol N."/>
            <person name="Liber J."/>
            <person name="Desiro A."/>
            <person name="Na H."/>
            <person name="Kennedy M."/>
            <person name="Barry K."/>
            <person name="Grigoriev I.V."/>
            <person name="Miller A.N."/>
            <person name="O'Donnell K."/>
            <person name="Stajich J.E."/>
            <person name="Bonito G."/>
        </authorList>
    </citation>
    <scope>NUCLEOTIDE SEQUENCE</scope>
    <source>
        <strain evidence="2">CK1249</strain>
    </source>
</reference>
<feature type="compositionally biased region" description="Low complexity" evidence="1">
    <location>
        <begin position="625"/>
        <end position="652"/>
    </location>
</feature>
<sequence>SSVPSLKQGFKPAPPRQHTQQAPFVTYHHHTTMVRQSRSNSRTYRTSTDAPETPLTPRTPRSPHLHRSRLLATTPSRPALKRQHTEDFDTDMGPASVKLAQLPNANPTPSEILSMDLNTLALNGTSHRSMMVTPSSRLSDDAIERLNLTLPFARLSSLSSSSLQPSSSSRVVSRGSLESVHRTPVRESAQEQQQFSYQYQQQQQQQQQQHNGHSTPVSSKVAYNKDRLVTPTHSATAQQRSGLISPPRSQPIADEENNVFLSRSPRAVRTPRRSLGKAHQLAMTRQSAAANEKPAPLSDTIMHSTSTTTSTMTPHPPEASSMTMGTPQGDSIYVDPSEDDAVETESVQRPSSGSITRSRRLALGSISPWRWNTFDEHTSLLALAHLKGNNSNTKVLGLLDGASCGAYSKTDPSVSEWVESTLQHKGHHASETAPASGTGAAGAAVATAATAAGADLTSASSSSSSSSSSSLAPTTTAAGGSKSRSGPGSKFTMSSTSSTSLFGPPISGKGKLPDHHPNSAEAAAERKAGPASSIVAKLTENVIQPHSVAFNRRAQQVAGRIYYWKHGSYHLVSDQDKQQWPGEWKFEVFQDPESPGATMSCTGQQGESSGSSSSSGGGFSGGIIGSSSSTSISNSHSLHTGFTTSSSSSSSSSSAAAATATYHGKGKLTDRQLSGPASKRLRVHREPLAGFNEASSVAPSSSSGGSPLPQQQQQQQSDAEVTGIASSATATSRTGNARSAGLLAAQRHHRQVLAGESRPDYGRIPVDLPNNPVSKIVMIFGNDVC</sequence>
<protein>
    <submittedName>
        <fullName evidence="2">Uncharacterized protein</fullName>
    </submittedName>
</protein>
<comment type="caution">
    <text evidence="2">The sequence shown here is derived from an EMBL/GenBank/DDBJ whole genome shotgun (WGS) entry which is preliminary data.</text>
</comment>
<dbReference type="Proteomes" id="UP000738359">
    <property type="component" value="Unassembled WGS sequence"/>
</dbReference>
<dbReference type="EMBL" id="JAAAHY010000094">
    <property type="protein sequence ID" value="KAF9967206.1"/>
    <property type="molecule type" value="Genomic_DNA"/>
</dbReference>
<feature type="compositionally biased region" description="Basic and acidic residues" evidence="1">
    <location>
        <begin position="179"/>
        <end position="189"/>
    </location>
</feature>
<name>A0A9P6M683_MORAP</name>
<feature type="compositionally biased region" description="Gly residues" evidence="1">
    <location>
        <begin position="615"/>
        <end position="624"/>
    </location>
</feature>
<feature type="region of interest" description="Disordered" evidence="1">
    <location>
        <begin position="1"/>
        <end position="93"/>
    </location>
</feature>